<dbReference type="EMBL" id="JBHTNH010000002">
    <property type="protein sequence ID" value="MFD1360692.1"/>
    <property type="molecule type" value="Genomic_DNA"/>
</dbReference>
<keyword evidence="1" id="KW-0129">CBS domain</keyword>
<dbReference type="Pfam" id="PF00571">
    <property type="entry name" value="CBS"/>
    <property type="match status" value="1"/>
</dbReference>
<dbReference type="Proteomes" id="UP001597178">
    <property type="component" value="Unassembled WGS sequence"/>
</dbReference>
<sequence length="66" mass="7092">MDVHEATTLMGDHQIRRLPVVDNDQLVGMVALGDFASDNIYANEAGQALSKISAKSNPKTPENPQA</sequence>
<dbReference type="RefSeq" id="WP_382397491.1">
    <property type="nucleotide sequence ID" value="NZ_JBHTNH010000002.1"/>
</dbReference>
<name>A0ABW3ZSB3_9BACI</name>
<organism evidence="3 4">
    <name type="scientific">Lentibacillus salinarum</name>
    <dbReference type="NCBI Taxonomy" id="446820"/>
    <lineage>
        <taxon>Bacteria</taxon>
        <taxon>Bacillati</taxon>
        <taxon>Bacillota</taxon>
        <taxon>Bacilli</taxon>
        <taxon>Bacillales</taxon>
        <taxon>Bacillaceae</taxon>
        <taxon>Lentibacillus</taxon>
    </lineage>
</organism>
<keyword evidence="4" id="KW-1185">Reference proteome</keyword>
<dbReference type="SUPFAM" id="SSF54631">
    <property type="entry name" value="CBS-domain pair"/>
    <property type="match status" value="1"/>
</dbReference>
<evidence type="ECO:0000256" key="1">
    <source>
        <dbReference type="PROSITE-ProRule" id="PRU00703"/>
    </source>
</evidence>
<gene>
    <name evidence="3" type="ORF">ACFQ4A_03235</name>
</gene>
<accession>A0ABW3ZSB3</accession>
<evidence type="ECO:0000259" key="2">
    <source>
        <dbReference type="PROSITE" id="PS51371"/>
    </source>
</evidence>
<protein>
    <submittedName>
        <fullName evidence="3">CBS domain-containing protein</fullName>
    </submittedName>
</protein>
<dbReference type="Gene3D" id="3.10.580.10">
    <property type="entry name" value="CBS-domain"/>
    <property type="match status" value="1"/>
</dbReference>
<dbReference type="InterPro" id="IPR000644">
    <property type="entry name" value="CBS_dom"/>
</dbReference>
<evidence type="ECO:0000313" key="4">
    <source>
        <dbReference type="Proteomes" id="UP001597178"/>
    </source>
</evidence>
<evidence type="ECO:0000313" key="3">
    <source>
        <dbReference type="EMBL" id="MFD1360692.1"/>
    </source>
</evidence>
<dbReference type="InterPro" id="IPR046342">
    <property type="entry name" value="CBS_dom_sf"/>
</dbReference>
<dbReference type="PROSITE" id="PS51371">
    <property type="entry name" value="CBS"/>
    <property type="match status" value="1"/>
</dbReference>
<reference evidence="4" key="1">
    <citation type="journal article" date="2019" name="Int. J. Syst. Evol. Microbiol.">
        <title>The Global Catalogue of Microorganisms (GCM) 10K type strain sequencing project: providing services to taxonomists for standard genome sequencing and annotation.</title>
        <authorList>
            <consortium name="The Broad Institute Genomics Platform"/>
            <consortium name="The Broad Institute Genome Sequencing Center for Infectious Disease"/>
            <person name="Wu L."/>
            <person name="Ma J."/>
        </authorList>
    </citation>
    <scope>NUCLEOTIDE SEQUENCE [LARGE SCALE GENOMIC DNA]</scope>
    <source>
        <strain evidence="4">CCUG 54822</strain>
    </source>
</reference>
<comment type="caution">
    <text evidence="3">The sequence shown here is derived from an EMBL/GenBank/DDBJ whole genome shotgun (WGS) entry which is preliminary data.</text>
</comment>
<feature type="domain" description="CBS" evidence="2">
    <location>
        <begin position="1"/>
        <end position="45"/>
    </location>
</feature>
<proteinExistence type="predicted"/>